<dbReference type="SUPFAM" id="SSF49562">
    <property type="entry name" value="C2 domain (Calcium/lipid-binding domain, CaLB)"/>
    <property type="match status" value="2"/>
</dbReference>
<dbReference type="InterPro" id="IPR026847">
    <property type="entry name" value="VPS13"/>
</dbReference>
<accession>A0A5B8MQK3</accession>
<keyword evidence="5" id="KW-1185">Reference proteome</keyword>
<evidence type="ECO:0000256" key="2">
    <source>
        <dbReference type="SAM" id="MobiDB-lite"/>
    </source>
</evidence>
<dbReference type="Pfam" id="PF00168">
    <property type="entry name" value="C2"/>
    <property type="match status" value="2"/>
</dbReference>
<dbReference type="GO" id="GO:0006623">
    <property type="term" value="P:protein targeting to vacuole"/>
    <property type="evidence" value="ECO:0007669"/>
    <property type="project" value="TreeGrafter"/>
</dbReference>
<protein>
    <submittedName>
        <fullName evidence="4">Vacuolar protein sorting-associated protein</fullName>
    </submittedName>
</protein>
<feature type="region of interest" description="Disordered" evidence="2">
    <location>
        <begin position="2051"/>
        <end position="2131"/>
    </location>
</feature>
<dbReference type="GO" id="GO:0045053">
    <property type="term" value="P:protein retention in Golgi apparatus"/>
    <property type="evidence" value="ECO:0007669"/>
    <property type="project" value="TreeGrafter"/>
</dbReference>
<dbReference type="InterPro" id="IPR000008">
    <property type="entry name" value="C2_dom"/>
</dbReference>
<proteinExistence type="inferred from homology"/>
<evidence type="ECO:0000313" key="4">
    <source>
        <dbReference type="EMBL" id="QDZ21895.1"/>
    </source>
</evidence>
<comment type="similarity">
    <text evidence="1">Belongs to the VPS13 family.</text>
</comment>
<dbReference type="InterPro" id="IPR009543">
    <property type="entry name" value="VPS13_VAB"/>
</dbReference>
<dbReference type="OrthoDB" id="510873at2759"/>
<dbReference type="CDD" id="cd00030">
    <property type="entry name" value="C2"/>
    <property type="match status" value="2"/>
</dbReference>
<evidence type="ECO:0000313" key="5">
    <source>
        <dbReference type="Proteomes" id="UP000316726"/>
    </source>
</evidence>
<feature type="region of interest" description="Disordered" evidence="2">
    <location>
        <begin position="1109"/>
        <end position="1135"/>
    </location>
</feature>
<feature type="compositionally biased region" description="Polar residues" evidence="2">
    <location>
        <begin position="2120"/>
        <end position="2131"/>
    </location>
</feature>
<gene>
    <name evidence="4" type="ORF">A3770_06p44130</name>
</gene>
<dbReference type="InterPro" id="IPR035892">
    <property type="entry name" value="C2_domain_sf"/>
</dbReference>
<dbReference type="Proteomes" id="UP000316726">
    <property type="component" value="Chromosome 6"/>
</dbReference>
<feature type="domain" description="C2" evidence="3">
    <location>
        <begin position="3098"/>
        <end position="3233"/>
    </location>
</feature>
<feature type="domain" description="C2" evidence="3">
    <location>
        <begin position="2908"/>
        <end position="3034"/>
    </location>
</feature>
<feature type="compositionally biased region" description="Low complexity" evidence="2">
    <location>
        <begin position="2065"/>
        <end position="2077"/>
    </location>
</feature>
<dbReference type="PANTHER" id="PTHR16166">
    <property type="entry name" value="VACUOLAR PROTEIN SORTING-ASSOCIATED PROTEIN VPS13"/>
    <property type="match status" value="1"/>
</dbReference>
<feature type="region of interest" description="Disordered" evidence="2">
    <location>
        <begin position="2735"/>
        <end position="2761"/>
    </location>
</feature>
<dbReference type="PANTHER" id="PTHR16166:SF93">
    <property type="entry name" value="INTERMEMBRANE LIPID TRANSFER PROTEIN VPS13"/>
    <property type="match status" value="1"/>
</dbReference>
<dbReference type="PROSITE" id="PS50004">
    <property type="entry name" value="C2"/>
    <property type="match status" value="2"/>
</dbReference>
<evidence type="ECO:0000259" key="3">
    <source>
        <dbReference type="PROSITE" id="PS50004"/>
    </source>
</evidence>
<dbReference type="Gene3D" id="2.60.40.150">
    <property type="entry name" value="C2 domain"/>
    <property type="match status" value="2"/>
</dbReference>
<reference evidence="4 5" key="1">
    <citation type="submission" date="2018-07" db="EMBL/GenBank/DDBJ databases">
        <title>The complete nuclear genome of the prasinophyte Chloropicon primus (CCMP1205).</title>
        <authorList>
            <person name="Pombert J.-F."/>
            <person name="Otis C."/>
            <person name="Turmel M."/>
            <person name="Lemieux C."/>
        </authorList>
    </citation>
    <scope>NUCLEOTIDE SEQUENCE [LARGE SCALE GENOMIC DNA]</scope>
    <source>
        <strain evidence="4 5">CCMP1205</strain>
    </source>
</reference>
<dbReference type="SMART" id="SM00239">
    <property type="entry name" value="C2"/>
    <property type="match status" value="2"/>
</dbReference>
<organism evidence="4 5">
    <name type="scientific">Chloropicon primus</name>
    <dbReference type="NCBI Taxonomy" id="1764295"/>
    <lineage>
        <taxon>Eukaryota</taxon>
        <taxon>Viridiplantae</taxon>
        <taxon>Chlorophyta</taxon>
        <taxon>Chloropicophyceae</taxon>
        <taxon>Chloropicales</taxon>
        <taxon>Chloropicaceae</taxon>
        <taxon>Chloropicon</taxon>
    </lineage>
</organism>
<sequence>MAGLLVALVLAGLLWAGFWPVVVRVLLHAVLALIASPTAVGVEITKSSLLWPKSVKIKDLRLRSFVLAHVDAFVHVKSLRIDCIEVRVPNLSASVGGIRIDGTRVHVTQRRYPKPRKRAAVSDETFRVPFTTALPRSKVLEVVEKILWGGAALPGPDAASAANTAGGKANKGLPPVLGRVLERLSVRVSRTTVHYSQAGQTNEIMVSVGDLYLEGSKCLTAKRYELLERGHGRAPTCVAGLSSLKIGVYDRSHLVDDQLNNKNVVYLIQQWSVDAAVTLGCGPVASKVKIALDVNSLAITLDEDCLNRMLPLLSNLQYYFAHESVWKYRPQEQVFNNARRWWHYAVNAVREECTQYRCPSVSLSQLGERREKRERYLSVYKGMHGKWWEVYNNRKKVGALLRETEKDLTLEEIAHFRSHFAFSRVRPKDRTKFLERLGAVDGIVNNFLLANAYKDVERPSLEIILDIKCPKVSVSISQASYWDSYQSTTSVALLGLEVALYGQELTVNCAGLKVSNNNIQEPLVRGPEKENLLNLTTEADINKNPYFLVLVSNVDVALCPDWMEQLMDVANLLSSSAKFFAKANANIKALVMDTYRVHRARPAPLALGAPIVLKVNRLAASLLGTDAPPGEPDYRVTLSIVDVTLEKRSSMKHTADLRSQSLHRRRRQVFQTIAPCSVSKMKVAADLCIFIEKSVDGEIEKVHKVLDLKSFLINMDSEECAVPKSIAAPVARCGVTLPILKVFVSESRLRVVSQTLDQMLLRIAVKKECKIRAPEENWVALQSGMSAVGFSDAFADYYINTDTIAVNFLTDPPAGDSRSILALGLCNIAARYYKDSIKDLQVLKFGIGLIKTEAYSDAQNHCILGPRHNSCTVDLARRFSSRRGWGRVRQKLQSEMILDYFPSWMTSQVQGTVYISGSNTTATMVHLANVDILVDTSLCEPIIKYVFELQESFSITKRDTDTPKDDLTTPLPEESSEVDKSMTLMEINVTSISVTLSHSLQDIACLECLNTTASVYKSVDSLSEDENNTKLNIESMHVLDLIGKSDTKECLGIHPLGTEEGYGLCLTHDVKGDTGVTVIRISKVQAQLIMRFIQDILFFVSRITGALPSKEETDGETNDEEKSLSDNGEDADSKGASSLHLSVENIEVILPIHSDNPDKFFKLVANLKVQSSNEIQCPAEGLKGRPHLEICLNNLALGFQHTYLGFQNFIPETSLLCYIESIEGTQTRVVLFWNVLCVKLSQLNYGHLMEFLSGNMGDRSVFAIVEEEEIVVRSKEDFMDSAYRYQEFLKLPKEESPSFEVCIRSSKWEICFEDTDSPTQYGVFKLDSPSFVYRGMSSGNTHMCISGSNFSLTDMHTRHNIKEIMNGSLQVKPSNEPTEETCTPSFKFVLLMQKEGPMTVELRLCNTLISWPYEKDMAFISNILSVLKTNETNDSHAPVKLVSPSFAKWFYFNLIATDTRIFVPLPLVADAVQEQSNGVLVKTNTLQFRYGFGSDGETAMRVRVFDLEVAFKLKSSQPNDSFLLPFNLDVEMNTSAPVFEEQVARIKKVLVARKLQRWWRENHSESSLGGSSPPPGDLGRAKSFTQLTKRKAFTLEHGITPNERETALTKIRVSLDNLVLKACFSEVHLWNRILKTVSGTQQKHDVDESASEGVPEPLQEVVFRPSTMEVDLKINSVSVVICDDRPRTYGNPDVLRLWAKTLQLQYKVVLQEEDVGAKTSADLKVTLSAEYLDSSVSRYASIILDWPVQFEFHQQEDAYSGKSNSLWLNSEERLDIHVSPHILLALGDAMTFSRMLNAETSKEYTQNMRKSTFGQDDVEEGELDSGAAPQKYCLNNYSGANLWYWSTAQTAHRVMDGKRVIVKEKPYLAEKQHSKGKRFSRTSAIQVECLNLQFEGNWSPLLQVNVSLVGKYKYTLEAPLHNIEVPVIVDIILVGRTKVISVHSPYWIFNRSDRELAFRLQQSLGYLNAPGTQEAGEMEADTTDVRSDVMIGPIEPGKGVYLPITSSIMSKSVLFVNSADGLLEATAHSIHITEVDKMDVQQQMIECKAEAGPPEYTPTPQLKAPGQTSSTPGSSQSKLEEVPMSDMSIPETNETSPVEVSMEDIQLGSEEIEERPPSRGTHSPTSVLSENNAGSPASFFCNLQIMKVPPQQVHLPSYNIDSQGLSSAPLPVECELSFQPPLVIANALPYDIEIDLMDAQGRFLGTRRSDVVDTLSTLDRTSSIGSAGSRTYSITNSASRRRLQGNMSPAGIILKPGSKADIYCDLQQKQKLSIRVKTAAQGMLKTQAPIAIHDGYLVNDKTRQGYLPKHATLYPFMQSTIGPNASELTEIELTSANLYSVDLGETLGLDLGETPVTGTPGPSGPSDLRVLNKQKVKIGIENEPTGRIGRKVTIYCPYWIDNQTNSDLFFSENNSLPLFGKARRRDEIFVPGNAERAPTLPLPVLWNTDNQRIYFRMAGEKPSPYGPSVHIKRPGPSGHNPIPIAAASLGGHNQYGEGNSDELLHFGIDILPCPADSIYNKTKVICVKTAIIVENMSNFSIIYKQSGMTESGHHCRVEAGQSVGHKWSSIYNPLEITIRPSGNIWNWSSSFPLLATGDTYFGLRLSHQDQDGVFLIIPVSITVSPSHILVSFKDPSAEPPYRIQNDCKEILIVFKQVEDKKSLEGKADDEERLSLQESNPQTTVMPGTSINYAWDVPMWPHKLSVELMRENDMATGRTTEYSIDELGDRKPIAVSESKHGRSTSRAFIPTPSFSKKQREKNAATQLEKKLKSVLAKELASKVFVTVYADGPTRVLKFSDKKDSASIQSELSMLEMHARLRKLEDELANNVNRKFASLMGYMKSRPLKIDLYGRNQKHLDSYLKLSTSVIETWKAQKTPGRRKLEAKHQAKTKGSMSSNSRRRIAQEILLNEMNDSLDGDSSAAILSLGGELTVTIHSANNLAGNPQSTHTYAEVDLNGQSYQTNICLQTCSPTWDEAFTFPSARATNFLDLNIYRVKAQRCAPVRKSGAAKLFLGSVRISLLESFTMESNDSIHYTLGRQHGTDKVSGEVVISLSWRTNANSLMQLKVQTLEDILAQRMEILAQLKPLSVEQWEERVSNVKKRETLLHQLGYQTGELQVTVMAARNLQKRTSFQPLATLDFSIEGPLCNPFVLVKCSKSKTEGDLSTDVVHQSLEPLFDKSKKFVFEEVPLSASVTFELYDKNPLGRSDLLAWRTVYCSEISTSVATPFNPVYAWIRLTMPKRVGHGHESGPSPEINVRMQWNPPHSAIRNVTSINVTLSSIGLAMISGVLGGELINTTLEKIKVSKVQDDKETTIVGSIQKIQIDNQLPHSTQPVILRCLSSMGNQADFLRVSFSEIFTSKGGEANIRSIKDFQLDFGDLKLEVDDLFMDSVLKFSQAFPIRDLYQDEDWNTRQDCMLNFTLPFGPPEIEDLSGTRVEDNSIMEGFAHPTDWYRNKAAADLTAMRALSSSSSWYFIENAEIGSLRVTLSLSIASQVLAGPDGGKKSLLSRSLNTSGLQLLDVDDAPLQISGLSFSDEVIGKNALNQRIRQHLQWQIIGEAHKILGGTGPAIIAAPLSVVYACSSAFTIGQEISAGRVGPLMATQQLGYVIFSAASQAIGALSKTAILLLAVVPTDEDHGDWADSQTLKRYSGKAINAPRSIYVGLRELFTGTVRGISGVLTDPVWAYQRGGLVLLPLGVMKGLLGVAVRPTAGFLEGASRLSQGLGLLCLGKEGIEGNIPHRVRAPEVMQATQLESITSNSEEKKSLDKWTETLSKLTPLFDKDALIHYLELDQASSKRRYTMLFTKGHKIILVGSKELKETTKYFICWTLLGTSVKQVLGREDKFKIKMRHITRFPTACCGVWEFPNTKVIQCATKDIFTKAMSFINIQRGSEATKAVSEELRIERNDANLELVPRSYYI</sequence>
<dbReference type="Pfam" id="PF25036">
    <property type="entry name" value="VPS13_VAB"/>
    <property type="match status" value="1"/>
</dbReference>
<name>A0A5B8MQK3_9CHLO</name>
<dbReference type="EMBL" id="CP031039">
    <property type="protein sequence ID" value="QDZ21895.1"/>
    <property type="molecule type" value="Genomic_DNA"/>
</dbReference>
<evidence type="ECO:0000256" key="1">
    <source>
        <dbReference type="ARBA" id="ARBA00006545"/>
    </source>
</evidence>